<organism evidence="2 3">
    <name type="scientific">Morus notabilis</name>
    <dbReference type="NCBI Taxonomy" id="981085"/>
    <lineage>
        <taxon>Eukaryota</taxon>
        <taxon>Viridiplantae</taxon>
        <taxon>Streptophyta</taxon>
        <taxon>Embryophyta</taxon>
        <taxon>Tracheophyta</taxon>
        <taxon>Spermatophyta</taxon>
        <taxon>Magnoliopsida</taxon>
        <taxon>eudicotyledons</taxon>
        <taxon>Gunneridae</taxon>
        <taxon>Pentapetalae</taxon>
        <taxon>rosids</taxon>
        <taxon>fabids</taxon>
        <taxon>Rosales</taxon>
        <taxon>Moraceae</taxon>
        <taxon>Moreae</taxon>
        <taxon>Morus</taxon>
    </lineage>
</organism>
<evidence type="ECO:0000313" key="3">
    <source>
        <dbReference type="Proteomes" id="UP000030645"/>
    </source>
</evidence>
<feature type="compositionally biased region" description="Polar residues" evidence="1">
    <location>
        <begin position="46"/>
        <end position="61"/>
    </location>
</feature>
<feature type="compositionally biased region" description="Low complexity" evidence="1">
    <location>
        <begin position="141"/>
        <end position="154"/>
    </location>
</feature>
<feature type="compositionally biased region" description="Basic and acidic residues" evidence="1">
    <location>
        <begin position="63"/>
        <end position="77"/>
    </location>
</feature>
<sequence>MASLQCNKPANDTCQQKSNTNGNHSGLGQKVAEMASWVTGKHQDSQHTTAQAHCHSVTQAQLHPDHATSKTETHCDSQTKTSTNHNGGGHGMAKLTGHTSGHGHKATNGGVAAAGCGGNTKTKKKGEHKNSLLHKIMDKVSGNSSCSDSSSSSDGESDNEGCPKRKAKLKKQLLPLPAGVSSAEWRYIDVK</sequence>
<proteinExistence type="predicted"/>
<dbReference type="EMBL" id="KE345372">
    <property type="protein sequence ID" value="EXC02924.1"/>
    <property type="molecule type" value="Genomic_DNA"/>
</dbReference>
<evidence type="ECO:0000313" key="2">
    <source>
        <dbReference type="EMBL" id="EXC02924.1"/>
    </source>
</evidence>
<feature type="region of interest" description="Disordered" evidence="1">
    <location>
        <begin position="44"/>
        <end position="166"/>
    </location>
</feature>
<protein>
    <submittedName>
        <fullName evidence="2">Uncharacterized protein</fullName>
    </submittedName>
</protein>
<dbReference type="Proteomes" id="UP000030645">
    <property type="component" value="Unassembled WGS sequence"/>
</dbReference>
<name>W9RPY0_9ROSA</name>
<keyword evidence="3" id="KW-1185">Reference proteome</keyword>
<feature type="compositionally biased region" description="Polar residues" evidence="1">
    <location>
        <begin position="1"/>
        <end position="26"/>
    </location>
</feature>
<accession>W9RPY0</accession>
<gene>
    <name evidence="2" type="ORF">L484_012049</name>
</gene>
<dbReference type="eggNOG" id="ENOG502SCJX">
    <property type="taxonomic scope" value="Eukaryota"/>
</dbReference>
<evidence type="ECO:0000256" key="1">
    <source>
        <dbReference type="SAM" id="MobiDB-lite"/>
    </source>
</evidence>
<feature type="region of interest" description="Disordered" evidence="1">
    <location>
        <begin position="1"/>
        <end position="27"/>
    </location>
</feature>
<dbReference type="AlphaFoldDB" id="W9RPY0"/>
<reference evidence="3" key="1">
    <citation type="submission" date="2013-01" db="EMBL/GenBank/DDBJ databases">
        <title>Draft Genome Sequence of a Mulberry Tree, Morus notabilis C.K. Schneid.</title>
        <authorList>
            <person name="He N."/>
            <person name="Zhao S."/>
        </authorList>
    </citation>
    <scope>NUCLEOTIDE SEQUENCE</scope>
</reference>